<evidence type="ECO:0000313" key="2">
    <source>
        <dbReference type="EMBL" id="MFM9612540.1"/>
    </source>
</evidence>
<accession>A0ABW9HZU4</accession>
<organism evidence="2 3">
    <name type="scientific">Streptomyces niveiscabiei</name>
    <dbReference type="NCBI Taxonomy" id="164115"/>
    <lineage>
        <taxon>Bacteria</taxon>
        <taxon>Bacillati</taxon>
        <taxon>Actinomycetota</taxon>
        <taxon>Actinomycetes</taxon>
        <taxon>Kitasatosporales</taxon>
        <taxon>Streptomycetaceae</taxon>
        <taxon>Streptomyces</taxon>
    </lineage>
</organism>
<dbReference type="InterPro" id="IPR056507">
    <property type="entry name" value="wHTH-HSP90_Na-assoc"/>
</dbReference>
<evidence type="ECO:0000313" key="3">
    <source>
        <dbReference type="Proteomes" id="UP001631957"/>
    </source>
</evidence>
<dbReference type="Pfam" id="PF24410">
    <property type="entry name" value="wHTH-HSP90_Na-assoc"/>
    <property type="match status" value="1"/>
</dbReference>
<proteinExistence type="predicted"/>
<name>A0ABW9HZU4_9ACTN</name>
<dbReference type="EMBL" id="JBJVNI010000015">
    <property type="protein sequence ID" value="MFM9612540.1"/>
    <property type="molecule type" value="Genomic_DNA"/>
</dbReference>
<reference evidence="2 3" key="1">
    <citation type="submission" date="2024-12" db="EMBL/GenBank/DDBJ databases">
        <title>Forecasting of Potato common scab and diversities of Pathogenic streptomyces spp. in china.</title>
        <authorList>
            <person name="Handique U."/>
            <person name="Wu J."/>
        </authorList>
    </citation>
    <scope>NUCLEOTIDE SEQUENCE [LARGE SCALE GENOMIC DNA]</scope>
    <source>
        <strain evidence="2 3">ZRIMU1530</strain>
    </source>
</reference>
<evidence type="ECO:0000259" key="1">
    <source>
        <dbReference type="Pfam" id="PF24410"/>
    </source>
</evidence>
<dbReference type="RefSeq" id="WP_409134759.1">
    <property type="nucleotide sequence ID" value="NZ_JBJVNI010000015.1"/>
</dbReference>
<feature type="domain" description="wHTH-Hsp90 Na associated" evidence="1">
    <location>
        <begin position="749"/>
        <end position="798"/>
    </location>
</feature>
<sequence length="807" mass="88182">MLHDLVWVSEFRLEARDGGGREQVWRPGVLEAGVLPAVEAVPGALWWVDGGGAILCDGIATDREPFGYVVDLSGAHAGQLSVSRKELQGYDTGWVESLWRRGAEALAASSLPSLRWTWQMDKRSPAAARVLDSEWRGKGVMVERAGGAPVPLDQVGWFSQDEPLVGDPNTRAAQETYLPWRAQVFGISRRGQDMALPTSLAGHPVPLPGDAELVQHVPSRWHHVLYRSAVQETSPEAVQRRLRSLRVVHPSYAPLPWTGDVVSHVPENDAFLKNFAPGSGTLGLVHRGDGTSHWGSLVVLSARSSVSLGELVRRLAPLQPLLPAPLPQVPEHHRDHVCTNSDLQLLFRTSSDRTFLELPTTPLELEEVAAEAGVGMLEVHRALTAFSWLGWPVPPEDEIRSWSLLDEELRDLMGIFVRDGLLPWAATVDYADTLDTDLASAEEALAPVAEGLRLRYERRYAPGTGAGGTRPSTDTARLVRGLAFLGRDLEDGVTVEDLSLAVRRTADVEDLFRAAADLQNAGVSVPEVSLVVDWDGLPLHDRYILSGKEASLQEEDYPAYETTSAVLFNAAEHLNETLGEVWSSAARYADGYGFAIPELPVHLGDFRPDRAMVPALVAHLDNPDQTLGTPVWRPLRPRGLAAYAHRRALTPATAYAQLLVLRAIDALVPELSPEEVEALPAQVPDQHDLLALADSHRVSPGDAPYTPLDVLSIAARLGEPLPRTAARITPYLPLAETPTPLPPTPDLIPLWQDLAILSLHFDGLLPALEGHVTPQHITHAARATDMDETWVRTRLSLYADMFALTLD</sequence>
<keyword evidence="3" id="KW-1185">Reference proteome</keyword>
<gene>
    <name evidence="2" type="ORF">ACKI18_27975</name>
</gene>
<dbReference type="Proteomes" id="UP001631957">
    <property type="component" value="Unassembled WGS sequence"/>
</dbReference>
<comment type="caution">
    <text evidence="2">The sequence shown here is derived from an EMBL/GenBank/DDBJ whole genome shotgun (WGS) entry which is preliminary data.</text>
</comment>
<protein>
    <recommendedName>
        <fullName evidence="1">wHTH-Hsp90 Na associated domain-containing protein</fullName>
    </recommendedName>
</protein>